<dbReference type="InterPro" id="IPR023845">
    <property type="entry name" value="DUF3817_TM"/>
</dbReference>
<evidence type="ECO:0000313" key="8">
    <source>
        <dbReference type="EMBL" id="GAA4106069.1"/>
    </source>
</evidence>
<evidence type="ECO:0000256" key="1">
    <source>
        <dbReference type="ARBA" id="ARBA00004651"/>
    </source>
</evidence>
<feature type="transmembrane region" description="Helical" evidence="6">
    <location>
        <begin position="32"/>
        <end position="54"/>
    </location>
</feature>
<protein>
    <recommendedName>
        <fullName evidence="7">DUF3817 domain-containing protein</fullName>
    </recommendedName>
</protein>
<comment type="subcellular location">
    <subcellularLocation>
        <location evidence="1">Cell membrane</location>
        <topology evidence="1">Multi-pass membrane protein</topology>
    </subcellularLocation>
</comment>
<evidence type="ECO:0000256" key="5">
    <source>
        <dbReference type="ARBA" id="ARBA00023136"/>
    </source>
</evidence>
<dbReference type="Proteomes" id="UP001500683">
    <property type="component" value="Unassembled WGS sequence"/>
</dbReference>
<evidence type="ECO:0000259" key="7">
    <source>
        <dbReference type="Pfam" id="PF12823"/>
    </source>
</evidence>
<organism evidence="8 9">
    <name type="scientific">Actinomadura miaoliensis</name>
    <dbReference type="NCBI Taxonomy" id="430685"/>
    <lineage>
        <taxon>Bacteria</taxon>
        <taxon>Bacillati</taxon>
        <taxon>Actinomycetota</taxon>
        <taxon>Actinomycetes</taxon>
        <taxon>Streptosporangiales</taxon>
        <taxon>Thermomonosporaceae</taxon>
        <taxon>Actinomadura</taxon>
    </lineage>
</organism>
<evidence type="ECO:0000256" key="4">
    <source>
        <dbReference type="ARBA" id="ARBA00022989"/>
    </source>
</evidence>
<dbReference type="RefSeq" id="WP_344959364.1">
    <property type="nucleotide sequence ID" value="NZ_BAAAZG010000086.1"/>
</dbReference>
<name>A0ABP7X7G9_9ACTN</name>
<feature type="transmembrane region" description="Helical" evidence="6">
    <location>
        <begin position="7"/>
        <end position="26"/>
    </location>
</feature>
<keyword evidence="9" id="KW-1185">Reference proteome</keyword>
<feature type="domain" description="DUF3817" evidence="7">
    <location>
        <begin position="5"/>
        <end position="53"/>
    </location>
</feature>
<evidence type="ECO:0000313" key="9">
    <source>
        <dbReference type="Proteomes" id="UP001500683"/>
    </source>
</evidence>
<gene>
    <name evidence="8" type="ORF">GCM10022214_86840</name>
</gene>
<keyword evidence="3 6" id="KW-0812">Transmembrane</keyword>
<keyword evidence="4 6" id="KW-1133">Transmembrane helix</keyword>
<proteinExistence type="predicted"/>
<comment type="caution">
    <text evidence="8">The sequence shown here is derived from an EMBL/GenBank/DDBJ whole genome shotgun (WGS) entry which is preliminary data.</text>
</comment>
<evidence type="ECO:0000256" key="3">
    <source>
        <dbReference type="ARBA" id="ARBA00022692"/>
    </source>
</evidence>
<dbReference type="Pfam" id="PF12823">
    <property type="entry name" value="DUF3817"/>
    <property type="match status" value="1"/>
</dbReference>
<evidence type="ECO:0000256" key="6">
    <source>
        <dbReference type="SAM" id="Phobius"/>
    </source>
</evidence>
<keyword evidence="5 6" id="KW-0472">Membrane</keyword>
<dbReference type="EMBL" id="BAAAZG010000086">
    <property type="protein sequence ID" value="GAA4106069.1"/>
    <property type="molecule type" value="Genomic_DNA"/>
</dbReference>
<accession>A0ABP7X7G9</accession>
<evidence type="ECO:0000256" key="2">
    <source>
        <dbReference type="ARBA" id="ARBA00022475"/>
    </source>
</evidence>
<reference evidence="9" key="1">
    <citation type="journal article" date="2019" name="Int. J. Syst. Evol. Microbiol.">
        <title>The Global Catalogue of Microorganisms (GCM) 10K type strain sequencing project: providing services to taxonomists for standard genome sequencing and annotation.</title>
        <authorList>
            <consortium name="The Broad Institute Genomics Platform"/>
            <consortium name="The Broad Institute Genome Sequencing Center for Infectious Disease"/>
            <person name="Wu L."/>
            <person name="Ma J."/>
        </authorList>
    </citation>
    <scope>NUCLEOTIDE SEQUENCE [LARGE SCALE GENOMIC DNA]</scope>
    <source>
        <strain evidence="9">JCM 16702</strain>
    </source>
</reference>
<sequence length="82" mass="8395">MTAVRALRIAAAAEAVSLAVLLANLVTVHTEAISSLVGPLHGTAYLAVIAATWLTPETAVPGARWRSVVPGIGGLLTLRRIG</sequence>
<keyword evidence="2" id="KW-1003">Cell membrane</keyword>